<dbReference type="InterPro" id="IPR024088">
    <property type="entry name" value="Tyr-tRNA-ligase_bac-type"/>
</dbReference>
<dbReference type="Gene3D" id="3.40.50.620">
    <property type="entry name" value="HUPs"/>
    <property type="match status" value="1"/>
</dbReference>
<evidence type="ECO:0000256" key="8">
    <source>
        <dbReference type="HAMAP-Rule" id="MF_02006"/>
    </source>
</evidence>
<comment type="similarity">
    <text evidence="8">Belongs to the class-I aminoacyl-tRNA synthetase family. TyrS type 1 subfamily.</text>
</comment>
<feature type="binding site" evidence="8">
    <location>
        <position position="78"/>
    </location>
    <ligand>
        <name>L-tyrosine</name>
        <dbReference type="ChEBI" id="CHEBI:58315"/>
    </ligand>
</feature>
<feature type="domain" description="RNA-binding S4" evidence="10">
    <location>
        <begin position="386"/>
        <end position="443"/>
    </location>
</feature>
<dbReference type="AlphaFoldDB" id="A0A9D1VAZ9"/>
<dbReference type="InterPro" id="IPR002307">
    <property type="entry name" value="Tyr-tRNA-ligase"/>
</dbReference>
<comment type="caution">
    <text evidence="11">The sequence shown here is derived from an EMBL/GenBank/DDBJ whole genome shotgun (WGS) entry which is preliminary data.</text>
</comment>
<dbReference type="InterPro" id="IPR001412">
    <property type="entry name" value="aa-tRNA-synth_I_CS"/>
</dbReference>
<dbReference type="PROSITE" id="PS50889">
    <property type="entry name" value="S4"/>
    <property type="match status" value="1"/>
</dbReference>
<dbReference type="SMART" id="SM00363">
    <property type="entry name" value="S4"/>
    <property type="match status" value="1"/>
</dbReference>
<keyword evidence="6 8" id="KW-0030">Aminoacyl-tRNA synthetase</keyword>
<dbReference type="PRINTS" id="PR01040">
    <property type="entry name" value="TRNASYNTHTYR"/>
</dbReference>
<dbReference type="InterPro" id="IPR024107">
    <property type="entry name" value="Tyr-tRNA-ligase_bac_1"/>
</dbReference>
<dbReference type="Gene3D" id="3.10.290.10">
    <property type="entry name" value="RNA-binding S4 domain"/>
    <property type="match status" value="1"/>
</dbReference>
<protein>
    <recommendedName>
        <fullName evidence="8">Tyrosine--tRNA ligase</fullName>
        <ecNumber evidence="8">6.1.1.1</ecNumber>
    </recommendedName>
    <alternativeName>
        <fullName evidence="8">Tyrosyl-tRNA synthetase</fullName>
        <shortName evidence="8">TyrRS</shortName>
    </alternativeName>
</protein>
<name>A0A9D1VAZ9_9BACT</name>
<keyword evidence="3 8" id="KW-0067">ATP-binding</keyword>
<reference evidence="11" key="1">
    <citation type="journal article" date="2021" name="PeerJ">
        <title>Extensive microbial diversity within the chicken gut microbiome revealed by metagenomics and culture.</title>
        <authorList>
            <person name="Gilroy R."/>
            <person name="Ravi A."/>
            <person name="Getino M."/>
            <person name="Pursley I."/>
            <person name="Horton D.L."/>
            <person name="Alikhan N.F."/>
            <person name="Baker D."/>
            <person name="Gharbi K."/>
            <person name="Hall N."/>
            <person name="Watson M."/>
            <person name="Adriaenssens E.M."/>
            <person name="Foster-Nyarko E."/>
            <person name="Jarju S."/>
            <person name="Secka A."/>
            <person name="Antonio M."/>
            <person name="Oren A."/>
            <person name="Chaudhuri R.R."/>
            <person name="La Ragione R."/>
            <person name="Hildebrand F."/>
            <person name="Pallen M.J."/>
        </authorList>
    </citation>
    <scope>NUCLEOTIDE SEQUENCE</scope>
    <source>
        <strain evidence="11">14975</strain>
    </source>
</reference>
<dbReference type="InterPro" id="IPR036986">
    <property type="entry name" value="S4_RNA-bd_sf"/>
</dbReference>
<gene>
    <name evidence="8" type="primary">tyrS</name>
    <name evidence="11" type="ORF">H9862_04100</name>
</gene>
<proteinExistence type="inferred from homology"/>
<evidence type="ECO:0000256" key="5">
    <source>
        <dbReference type="ARBA" id="ARBA00022917"/>
    </source>
</evidence>
<evidence type="ECO:0000256" key="6">
    <source>
        <dbReference type="ARBA" id="ARBA00023146"/>
    </source>
</evidence>
<keyword evidence="8" id="KW-0963">Cytoplasm</keyword>
<feature type="binding site" evidence="8">
    <location>
        <position position="268"/>
    </location>
    <ligand>
        <name>ATP</name>
        <dbReference type="ChEBI" id="CHEBI:30616"/>
    </ligand>
</feature>
<dbReference type="GO" id="GO:0005829">
    <property type="term" value="C:cytosol"/>
    <property type="evidence" value="ECO:0007669"/>
    <property type="project" value="TreeGrafter"/>
</dbReference>
<dbReference type="Gene3D" id="1.10.240.10">
    <property type="entry name" value="Tyrosyl-Transfer RNA Synthetase"/>
    <property type="match status" value="1"/>
</dbReference>
<comment type="catalytic activity">
    <reaction evidence="7 8">
        <text>tRNA(Tyr) + L-tyrosine + ATP = L-tyrosyl-tRNA(Tyr) + AMP + diphosphate + H(+)</text>
        <dbReference type="Rhea" id="RHEA:10220"/>
        <dbReference type="Rhea" id="RHEA-COMP:9706"/>
        <dbReference type="Rhea" id="RHEA-COMP:9707"/>
        <dbReference type="ChEBI" id="CHEBI:15378"/>
        <dbReference type="ChEBI" id="CHEBI:30616"/>
        <dbReference type="ChEBI" id="CHEBI:33019"/>
        <dbReference type="ChEBI" id="CHEBI:58315"/>
        <dbReference type="ChEBI" id="CHEBI:78442"/>
        <dbReference type="ChEBI" id="CHEBI:78536"/>
        <dbReference type="ChEBI" id="CHEBI:456215"/>
        <dbReference type="EC" id="6.1.1.1"/>
    </reaction>
</comment>
<dbReference type="PANTHER" id="PTHR11766:SF0">
    <property type="entry name" value="TYROSINE--TRNA LIGASE, MITOCHONDRIAL"/>
    <property type="match status" value="1"/>
</dbReference>
<feature type="binding site" evidence="8">
    <location>
        <position position="205"/>
    </location>
    <ligand>
        <name>L-tyrosine</name>
        <dbReference type="ChEBI" id="CHEBI:58315"/>
    </ligand>
</feature>
<keyword evidence="5 8" id="KW-0648">Protein biosynthesis</keyword>
<sequence length="452" mass="50944">MKLWDRCAQKSAAFCGIAACRSGGDAALHRIDKKWGSCYHAPRTHMTFYEELEWRGLINQISSPDLIEKLNKGGLTFYIGTDPTADSLHLGHYSSFLITRRLKAAGHHPILLVGLATGLIGDPRGTVEREVQQKDVVFHNYECLKAQVEKLFGFEVVNNYDWINGMNVIDYFRDYGKFINVGYMLSKDLVRRQMESGISYAEFSYMLIQAIDFKHLHETRGVDLQVAGSDQWGNITTGIELIRKTTGEEVYGMTMPLVTDSQGNKFGKSEGNALWLDKNRTSPYELYQFLINTEDSCIISYLKRLTFLTPEQITEIEAEHGAHPERRLAQKSLAREIITDLHGEEEFRRAVEISEKLFAGDFASLSLRDIRAGMKNVPSVKLVPGALVDVLVNGKICASKREAREFIGNGAISLNGEVVRDPAFEVNPQMALEGRVVVIRRGKKKFYMGEFA</sequence>
<dbReference type="NCBIfam" id="TIGR00234">
    <property type="entry name" value="tyrS"/>
    <property type="match status" value="1"/>
</dbReference>
<dbReference type="InterPro" id="IPR014729">
    <property type="entry name" value="Rossmann-like_a/b/a_fold"/>
</dbReference>
<organism evidence="11 12">
    <name type="scientific">Candidatus Akkermansia intestinigallinarum</name>
    <dbReference type="NCBI Taxonomy" id="2838431"/>
    <lineage>
        <taxon>Bacteria</taxon>
        <taxon>Pseudomonadati</taxon>
        <taxon>Verrucomicrobiota</taxon>
        <taxon>Verrucomicrobiia</taxon>
        <taxon>Verrucomicrobiales</taxon>
        <taxon>Akkermansiaceae</taxon>
        <taxon>Akkermansia</taxon>
    </lineage>
</organism>
<dbReference type="Pfam" id="PF22421">
    <property type="entry name" value="SYY_C-terminal"/>
    <property type="match status" value="1"/>
</dbReference>
<keyword evidence="2 8" id="KW-0547">Nucleotide-binding</keyword>
<evidence type="ECO:0000313" key="11">
    <source>
        <dbReference type="EMBL" id="HIX19768.1"/>
    </source>
</evidence>
<comment type="subunit">
    <text evidence="8">Homodimer.</text>
</comment>
<dbReference type="FunFam" id="1.10.240.10:FF:000001">
    <property type="entry name" value="Tyrosine--tRNA ligase"/>
    <property type="match status" value="1"/>
</dbReference>
<dbReference type="GO" id="GO:0004831">
    <property type="term" value="F:tyrosine-tRNA ligase activity"/>
    <property type="evidence" value="ECO:0007669"/>
    <property type="project" value="UniProtKB-UniRule"/>
</dbReference>
<feature type="short sequence motif" description="'KMSKS' region" evidence="8">
    <location>
        <begin position="265"/>
        <end position="269"/>
    </location>
</feature>
<evidence type="ECO:0000256" key="9">
    <source>
        <dbReference type="PROSITE-ProRule" id="PRU00182"/>
    </source>
</evidence>
<evidence type="ECO:0000259" key="10">
    <source>
        <dbReference type="SMART" id="SM00363"/>
    </source>
</evidence>
<dbReference type="GO" id="GO:0006437">
    <property type="term" value="P:tyrosyl-tRNA aminoacylation"/>
    <property type="evidence" value="ECO:0007669"/>
    <property type="project" value="UniProtKB-UniRule"/>
</dbReference>
<dbReference type="Pfam" id="PF00579">
    <property type="entry name" value="tRNA-synt_1b"/>
    <property type="match status" value="1"/>
</dbReference>
<dbReference type="GO" id="GO:0005524">
    <property type="term" value="F:ATP binding"/>
    <property type="evidence" value="ECO:0007669"/>
    <property type="project" value="UniProtKB-UniRule"/>
</dbReference>
<dbReference type="SUPFAM" id="SSF55174">
    <property type="entry name" value="Alpha-L RNA-binding motif"/>
    <property type="match status" value="1"/>
</dbReference>
<dbReference type="EMBL" id="DXFQ01000065">
    <property type="protein sequence ID" value="HIX19768.1"/>
    <property type="molecule type" value="Genomic_DNA"/>
</dbReference>
<accession>A0A9D1VAZ9</accession>
<keyword evidence="1 8" id="KW-0436">Ligase</keyword>
<feature type="binding site" evidence="8">
    <location>
        <position position="209"/>
    </location>
    <ligand>
        <name>L-tyrosine</name>
        <dbReference type="ChEBI" id="CHEBI:58315"/>
    </ligand>
</feature>
<evidence type="ECO:0000256" key="1">
    <source>
        <dbReference type="ARBA" id="ARBA00022598"/>
    </source>
</evidence>
<dbReference type="PROSITE" id="PS00178">
    <property type="entry name" value="AA_TRNA_LIGASE_I"/>
    <property type="match status" value="1"/>
</dbReference>
<dbReference type="CDD" id="cd00805">
    <property type="entry name" value="TyrRS_core"/>
    <property type="match status" value="1"/>
</dbReference>
<feature type="short sequence motif" description="'HIGH' region" evidence="8">
    <location>
        <begin position="83"/>
        <end position="92"/>
    </location>
</feature>
<dbReference type="Proteomes" id="UP000823964">
    <property type="component" value="Unassembled WGS sequence"/>
</dbReference>
<dbReference type="InterPro" id="IPR002305">
    <property type="entry name" value="aa-tRNA-synth_Ic"/>
</dbReference>
<dbReference type="EC" id="6.1.1.1" evidence="8"/>
<comment type="function">
    <text evidence="8">Catalyzes the attachment of tyrosine to tRNA(Tyr) in a two-step reaction: tyrosine is first activated by ATP to form Tyr-AMP and then transferred to the acceptor end of tRNA(Tyr).</text>
</comment>
<evidence type="ECO:0000313" key="12">
    <source>
        <dbReference type="Proteomes" id="UP000823964"/>
    </source>
</evidence>
<dbReference type="GO" id="GO:0003723">
    <property type="term" value="F:RNA binding"/>
    <property type="evidence" value="ECO:0007669"/>
    <property type="project" value="UniProtKB-KW"/>
</dbReference>
<evidence type="ECO:0000256" key="2">
    <source>
        <dbReference type="ARBA" id="ARBA00022741"/>
    </source>
</evidence>
<dbReference type="CDD" id="cd00165">
    <property type="entry name" value="S4"/>
    <property type="match status" value="1"/>
</dbReference>
<reference evidence="11" key="2">
    <citation type="submission" date="2021-04" db="EMBL/GenBank/DDBJ databases">
        <authorList>
            <person name="Gilroy R."/>
        </authorList>
    </citation>
    <scope>NUCLEOTIDE SEQUENCE</scope>
    <source>
        <strain evidence="11">14975</strain>
    </source>
</reference>
<dbReference type="SUPFAM" id="SSF52374">
    <property type="entry name" value="Nucleotidylyl transferase"/>
    <property type="match status" value="1"/>
</dbReference>
<dbReference type="PANTHER" id="PTHR11766">
    <property type="entry name" value="TYROSYL-TRNA SYNTHETASE"/>
    <property type="match status" value="1"/>
</dbReference>
<evidence type="ECO:0000256" key="3">
    <source>
        <dbReference type="ARBA" id="ARBA00022840"/>
    </source>
</evidence>
<dbReference type="InterPro" id="IPR054608">
    <property type="entry name" value="SYY-like_C"/>
</dbReference>
<dbReference type="InterPro" id="IPR002942">
    <property type="entry name" value="S4_RNA-bd"/>
</dbReference>
<comment type="subcellular location">
    <subcellularLocation>
        <location evidence="8">Cytoplasm</location>
    </subcellularLocation>
</comment>
<evidence type="ECO:0000256" key="7">
    <source>
        <dbReference type="ARBA" id="ARBA00048248"/>
    </source>
</evidence>
<evidence type="ECO:0000256" key="4">
    <source>
        <dbReference type="ARBA" id="ARBA00022884"/>
    </source>
</evidence>
<dbReference type="HAMAP" id="MF_02006">
    <property type="entry name" value="Tyr_tRNA_synth_type1"/>
    <property type="match status" value="1"/>
</dbReference>
<keyword evidence="4 9" id="KW-0694">RNA-binding</keyword>